<reference evidence="2" key="1">
    <citation type="submission" date="2019-10" db="EMBL/GenBank/DDBJ databases">
        <authorList>
            <person name="Paulsen S."/>
        </authorList>
    </citation>
    <scope>NUCLEOTIDE SEQUENCE</scope>
    <source>
        <strain evidence="2">LMG 19692</strain>
    </source>
</reference>
<evidence type="ECO:0000313" key="2">
    <source>
        <dbReference type="EMBL" id="NLR19737.1"/>
    </source>
</evidence>
<dbReference type="InterPro" id="IPR001387">
    <property type="entry name" value="Cro/C1-type_HTH"/>
</dbReference>
<evidence type="ECO:0000313" key="4">
    <source>
        <dbReference type="Proteomes" id="UP000646877"/>
    </source>
</evidence>
<accession>A0A8I2GW29</accession>
<feature type="domain" description="HTH cro/C1-type" evidence="1">
    <location>
        <begin position="7"/>
        <end position="61"/>
    </location>
</feature>
<dbReference type="AlphaFoldDB" id="A0A8I2GW29"/>
<sequence length="84" mass="9660">MINGDDLKAMRRKAGISQEQMAKKLGCDRKTISNYELDVSDIRSKQLFQWFMFCKIDAKSLLNQIKQISSDLNSSAKTKIQDDE</sequence>
<dbReference type="SMART" id="SM00530">
    <property type="entry name" value="HTH_XRE"/>
    <property type="match status" value="1"/>
</dbReference>
<protein>
    <submittedName>
        <fullName evidence="2">Helix-turn-helix transcriptional regulator</fullName>
    </submittedName>
</protein>
<keyword evidence="5" id="KW-1185">Reference proteome</keyword>
<dbReference type="InterPro" id="IPR010982">
    <property type="entry name" value="Lambda_DNA-bd_dom_sf"/>
</dbReference>
<dbReference type="Proteomes" id="UP001304419">
    <property type="component" value="Chromosome 1"/>
</dbReference>
<proteinExistence type="predicted"/>
<dbReference type="SUPFAM" id="SSF47413">
    <property type="entry name" value="lambda repressor-like DNA-binding domains"/>
    <property type="match status" value="1"/>
</dbReference>
<dbReference type="EMBL" id="CP137578">
    <property type="protein sequence ID" value="WOX27676.1"/>
    <property type="molecule type" value="Genomic_DNA"/>
</dbReference>
<dbReference type="GeneID" id="67500663"/>
<evidence type="ECO:0000259" key="1">
    <source>
        <dbReference type="PROSITE" id="PS50943"/>
    </source>
</evidence>
<evidence type="ECO:0000313" key="5">
    <source>
        <dbReference type="Proteomes" id="UP001304419"/>
    </source>
</evidence>
<dbReference type="EMBL" id="WEIA01000001">
    <property type="protein sequence ID" value="NLR19737.1"/>
    <property type="molecule type" value="Genomic_DNA"/>
</dbReference>
<dbReference type="CDD" id="cd00093">
    <property type="entry name" value="HTH_XRE"/>
    <property type="match status" value="1"/>
</dbReference>
<organism evidence="2 4">
    <name type="scientific">Pseudoalteromonas maricaloris</name>
    <dbReference type="NCBI Taxonomy" id="184924"/>
    <lineage>
        <taxon>Bacteria</taxon>
        <taxon>Pseudomonadati</taxon>
        <taxon>Pseudomonadota</taxon>
        <taxon>Gammaproteobacteria</taxon>
        <taxon>Alteromonadales</taxon>
        <taxon>Pseudoalteromonadaceae</taxon>
        <taxon>Pseudoalteromonas</taxon>
    </lineage>
</organism>
<dbReference type="GO" id="GO:0003677">
    <property type="term" value="F:DNA binding"/>
    <property type="evidence" value="ECO:0007669"/>
    <property type="project" value="InterPro"/>
</dbReference>
<evidence type="ECO:0000313" key="3">
    <source>
        <dbReference type="EMBL" id="WOX27676.1"/>
    </source>
</evidence>
<reference evidence="3 5" key="2">
    <citation type="submission" date="2023-10" db="EMBL/GenBank/DDBJ databases">
        <title>To unveil natural product biosynthetic capacity in Pseudoalteromonas.</title>
        <authorList>
            <person name="Wang J."/>
        </authorList>
    </citation>
    <scope>NUCLEOTIDE SEQUENCE [LARGE SCALE GENOMIC DNA]</scope>
    <source>
        <strain evidence="3 5">DSM 15914</strain>
    </source>
</reference>
<dbReference type="Gene3D" id="1.10.260.40">
    <property type="entry name" value="lambda repressor-like DNA-binding domains"/>
    <property type="match status" value="1"/>
</dbReference>
<name>A0A8I2GW29_9GAMM</name>
<gene>
    <name evidence="2" type="ORF">F9Y85_00015</name>
    <name evidence="3" type="ORF">R5H13_13555</name>
</gene>
<dbReference type="Proteomes" id="UP000646877">
    <property type="component" value="Unassembled WGS sequence"/>
</dbReference>
<dbReference type="Pfam" id="PF12844">
    <property type="entry name" value="HTH_19"/>
    <property type="match status" value="1"/>
</dbReference>
<dbReference type="PROSITE" id="PS50943">
    <property type="entry name" value="HTH_CROC1"/>
    <property type="match status" value="1"/>
</dbReference>
<dbReference type="RefSeq" id="WP_130125923.1">
    <property type="nucleotide sequence ID" value="NZ_CBCSDF010000003.1"/>
</dbReference>